<proteinExistence type="inferred from homology"/>
<dbReference type="EMBL" id="FMHY01000002">
    <property type="protein sequence ID" value="SCL54116.1"/>
    <property type="molecule type" value="Genomic_DNA"/>
</dbReference>
<feature type="transmembrane region" description="Helical" evidence="8">
    <location>
        <begin position="166"/>
        <end position="190"/>
    </location>
</feature>
<feature type="transmembrane region" description="Helical" evidence="8">
    <location>
        <begin position="12"/>
        <end position="37"/>
    </location>
</feature>
<evidence type="ECO:0000256" key="6">
    <source>
        <dbReference type="ARBA" id="ARBA00022989"/>
    </source>
</evidence>
<feature type="transmembrane region" description="Helical" evidence="8">
    <location>
        <begin position="441"/>
        <end position="464"/>
    </location>
</feature>
<feature type="transmembrane region" description="Helical" evidence="8">
    <location>
        <begin position="231"/>
        <end position="249"/>
    </location>
</feature>
<gene>
    <name evidence="10" type="ORF">GA0070604_2928</name>
</gene>
<feature type="domain" description="Major facilitator superfamily (MFS) profile" evidence="9">
    <location>
        <begin position="15"/>
        <end position="462"/>
    </location>
</feature>
<dbReference type="Pfam" id="PF07690">
    <property type="entry name" value="MFS_1"/>
    <property type="match status" value="1"/>
</dbReference>
<dbReference type="GO" id="GO:0022857">
    <property type="term" value="F:transmembrane transporter activity"/>
    <property type="evidence" value="ECO:0007669"/>
    <property type="project" value="InterPro"/>
</dbReference>
<organism evidence="10 11">
    <name type="scientific">Micromonospora eburnea</name>
    <dbReference type="NCBI Taxonomy" id="227316"/>
    <lineage>
        <taxon>Bacteria</taxon>
        <taxon>Bacillati</taxon>
        <taxon>Actinomycetota</taxon>
        <taxon>Actinomycetes</taxon>
        <taxon>Micromonosporales</taxon>
        <taxon>Micromonosporaceae</taxon>
        <taxon>Micromonospora</taxon>
    </lineage>
</organism>
<feature type="transmembrane region" description="Helical" evidence="8">
    <location>
        <begin position="49"/>
        <end position="68"/>
    </location>
</feature>
<evidence type="ECO:0000256" key="4">
    <source>
        <dbReference type="ARBA" id="ARBA00022475"/>
    </source>
</evidence>
<feature type="transmembrane region" description="Helical" evidence="8">
    <location>
        <begin position="402"/>
        <end position="421"/>
    </location>
</feature>
<dbReference type="InterPro" id="IPR020846">
    <property type="entry name" value="MFS_dom"/>
</dbReference>
<keyword evidence="6 8" id="KW-1133">Transmembrane helix</keyword>
<keyword evidence="3" id="KW-0813">Transport</keyword>
<evidence type="ECO:0000256" key="1">
    <source>
        <dbReference type="ARBA" id="ARBA00004651"/>
    </source>
</evidence>
<evidence type="ECO:0000256" key="7">
    <source>
        <dbReference type="ARBA" id="ARBA00023136"/>
    </source>
</evidence>
<dbReference type="InterPro" id="IPR011701">
    <property type="entry name" value="MFS"/>
</dbReference>
<dbReference type="Proteomes" id="UP000199696">
    <property type="component" value="Unassembled WGS sequence"/>
</dbReference>
<dbReference type="Gene3D" id="1.20.1250.20">
    <property type="entry name" value="MFS general substrate transporter like domains"/>
    <property type="match status" value="1"/>
</dbReference>
<reference evidence="11" key="1">
    <citation type="submission" date="2016-06" db="EMBL/GenBank/DDBJ databases">
        <authorList>
            <person name="Varghese N."/>
            <person name="Submissions Spin"/>
        </authorList>
    </citation>
    <scope>NUCLEOTIDE SEQUENCE [LARGE SCALE GENOMIC DNA]</scope>
    <source>
        <strain evidence="11">DSM 44814</strain>
    </source>
</reference>
<feature type="transmembrane region" description="Helical" evidence="8">
    <location>
        <begin position="310"/>
        <end position="329"/>
    </location>
</feature>
<feature type="transmembrane region" description="Helical" evidence="8">
    <location>
        <begin position="105"/>
        <end position="126"/>
    </location>
</feature>
<evidence type="ECO:0000256" key="8">
    <source>
        <dbReference type="SAM" id="Phobius"/>
    </source>
</evidence>
<comment type="similarity">
    <text evidence="2">Belongs to the major facilitator superfamily. TCR/Tet family.</text>
</comment>
<dbReference type="InterPro" id="IPR004638">
    <property type="entry name" value="EmrB-like"/>
</dbReference>
<accession>A0A1C6UJ77</accession>
<evidence type="ECO:0000259" key="9">
    <source>
        <dbReference type="PROSITE" id="PS50850"/>
    </source>
</evidence>
<keyword evidence="4" id="KW-1003">Cell membrane</keyword>
<dbReference type="GO" id="GO:0005886">
    <property type="term" value="C:plasma membrane"/>
    <property type="evidence" value="ECO:0007669"/>
    <property type="project" value="UniProtKB-SubCell"/>
</dbReference>
<dbReference type="STRING" id="227316.GA0070604_2928"/>
<dbReference type="PANTHER" id="PTHR23501:SF197">
    <property type="entry name" value="COMD"/>
    <property type="match status" value="1"/>
</dbReference>
<dbReference type="NCBIfam" id="TIGR00711">
    <property type="entry name" value="efflux_EmrB"/>
    <property type="match status" value="1"/>
</dbReference>
<dbReference type="PRINTS" id="PR01036">
    <property type="entry name" value="TCRTETB"/>
</dbReference>
<protein>
    <submittedName>
        <fullName evidence="10">Drug resistance transporter, EmrB/QacA subfamily</fullName>
    </submittedName>
</protein>
<dbReference type="PANTHER" id="PTHR23501">
    <property type="entry name" value="MAJOR FACILITATOR SUPERFAMILY"/>
    <property type="match status" value="1"/>
</dbReference>
<dbReference type="SUPFAM" id="SSF103473">
    <property type="entry name" value="MFS general substrate transporter"/>
    <property type="match status" value="1"/>
</dbReference>
<evidence type="ECO:0000256" key="2">
    <source>
        <dbReference type="ARBA" id="ARBA00007520"/>
    </source>
</evidence>
<dbReference type="InterPro" id="IPR036259">
    <property type="entry name" value="MFS_trans_sf"/>
</dbReference>
<keyword evidence="11" id="KW-1185">Reference proteome</keyword>
<keyword evidence="7 8" id="KW-0472">Membrane</keyword>
<evidence type="ECO:0000313" key="10">
    <source>
        <dbReference type="EMBL" id="SCL54116.1"/>
    </source>
</evidence>
<name>A0A1C6UJ77_9ACTN</name>
<feature type="transmembrane region" description="Helical" evidence="8">
    <location>
        <begin position="336"/>
        <end position="352"/>
    </location>
</feature>
<evidence type="ECO:0000256" key="5">
    <source>
        <dbReference type="ARBA" id="ARBA00022692"/>
    </source>
</evidence>
<feature type="transmembrane region" description="Helical" evidence="8">
    <location>
        <begin position="138"/>
        <end position="160"/>
    </location>
</feature>
<sequence length="473" mass="48522">MTAERELGGLRQGALLAAVVGGMLLALLDQTIVSTALPRITADLGGAGHYSWVVTAYLVGITATGPIYGRLSDRYGRKQLLLIGIVLFLLGSGLCATAWTMPQLVAYRAVQGLGAGALMPLCLALAAETFPPERQGRVQGVLGGVLALSYAGGPLAGGFLTDHVGWRAIFLVNLPIGVVILVLIGAMLPGGTQRTRAVRPDLAGTALFTAAVAALLVALSEIGQAGSGLPGPKVLGLLALSVVLAAVFLRVESRVGEPLIPLHLFRNRVYTMTSIASFGAAFALYTGIVFLPRFFQAVRHSSATASGLRIYPLLLGMVAGSVLTGALIGRTRRHRPWLASGAVLIVAGSLLMSRLDTDTTDATLAAWMLLIGVGLGPTMSGLTMAIQSAVPPAYLGTATSNLGLFRQLGGVVALAVADVAYRSLTRGAAPGPEPVTQATSTVIGSLATTGAMILLAAVASMPAARTVPPSQPK</sequence>
<keyword evidence="5 8" id="KW-0812">Transmembrane</keyword>
<feature type="transmembrane region" description="Helical" evidence="8">
    <location>
        <begin position="269"/>
        <end position="290"/>
    </location>
</feature>
<dbReference type="RefSeq" id="WP_208602055.1">
    <property type="nucleotide sequence ID" value="NZ_FMHY01000002.1"/>
</dbReference>
<feature type="transmembrane region" description="Helical" evidence="8">
    <location>
        <begin position="202"/>
        <end position="219"/>
    </location>
</feature>
<dbReference type="AlphaFoldDB" id="A0A1C6UJ77"/>
<dbReference type="PROSITE" id="PS50850">
    <property type="entry name" value="MFS"/>
    <property type="match status" value="1"/>
</dbReference>
<dbReference type="FunFam" id="1.20.1720.10:FF:000004">
    <property type="entry name" value="EmrB/QacA family drug resistance transporter"/>
    <property type="match status" value="1"/>
</dbReference>
<dbReference type="Gene3D" id="1.20.1720.10">
    <property type="entry name" value="Multidrug resistance protein D"/>
    <property type="match status" value="1"/>
</dbReference>
<feature type="transmembrane region" description="Helical" evidence="8">
    <location>
        <begin position="80"/>
        <end position="99"/>
    </location>
</feature>
<feature type="transmembrane region" description="Helical" evidence="8">
    <location>
        <begin position="364"/>
        <end position="390"/>
    </location>
</feature>
<dbReference type="CDD" id="cd17502">
    <property type="entry name" value="MFS_Azr1_MDR_like"/>
    <property type="match status" value="1"/>
</dbReference>
<evidence type="ECO:0000313" key="11">
    <source>
        <dbReference type="Proteomes" id="UP000199696"/>
    </source>
</evidence>
<comment type="subcellular location">
    <subcellularLocation>
        <location evidence="1">Cell membrane</location>
        <topology evidence="1">Multi-pass membrane protein</topology>
    </subcellularLocation>
</comment>
<evidence type="ECO:0000256" key="3">
    <source>
        <dbReference type="ARBA" id="ARBA00022448"/>
    </source>
</evidence>